<feature type="compositionally biased region" description="Basic residues" evidence="1">
    <location>
        <begin position="747"/>
        <end position="756"/>
    </location>
</feature>
<dbReference type="AlphaFoldDB" id="A0A1D1ZVI9"/>
<evidence type="ECO:0000313" key="3">
    <source>
        <dbReference type="EMBL" id="JAT70887.1"/>
    </source>
</evidence>
<name>A0A1D1ZVI9_AUXPR</name>
<feature type="region of interest" description="Disordered" evidence="1">
    <location>
        <begin position="729"/>
        <end position="857"/>
    </location>
</feature>
<dbReference type="PANTHER" id="PTHR12702:SF0">
    <property type="entry name" value="EXOCYST COMPLEX COMPONENT 6"/>
    <property type="match status" value="1"/>
</dbReference>
<feature type="domain" description="Exocyst complex component EXOC6/Sec15 N-terminal" evidence="2">
    <location>
        <begin position="74"/>
        <end position="237"/>
    </location>
</feature>
<evidence type="ECO:0000259" key="2">
    <source>
        <dbReference type="Pfam" id="PF20651"/>
    </source>
</evidence>
<dbReference type="EMBL" id="GDKF01007735">
    <property type="protein sequence ID" value="JAT70887.1"/>
    <property type="molecule type" value="Transcribed_RNA"/>
</dbReference>
<feature type="compositionally biased region" description="Gly residues" evidence="1">
    <location>
        <begin position="730"/>
        <end position="740"/>
    </location>
</feature>
<dbReference type="GO" id="GO:0006893">
    <property type="term" value="P:Golgi to plasma membrane transport"/>
    <property type="evidence" value="ECO:0007669"/>
    <property type="project" value="TreeGrafter"/>
</dbReference>
<dbReference type="GO" id="GO:0006886">
    <property type="term" value="P:intracellular protein transport"/>
    <property type="evidence" value="ECO:0007669"/>
    <property type="project" value="InterPro"/>
</dbReference>
<gene>
    <name evidence="3" type="ORF">g.60802</name>
</gene>
<dbReference type="GO" id="GO:0090522">
    <property type="term" value="P:vesicle tethering involved in exocytosis"/>
    <property type="evidence" value="ECO:0007669"/>
    <property type="project" value="InterPro"/>
</dbReference>
<dbReference type="GO" id="GO:0000145">
    <property type="term" value="C:exocyst"/>
    <property type="evidence" value="ECO:0007669"/>
    <property type="project" value="TreeGrafter"/>
</dbReference>
<reference evidence="3" key="1">
    <citation type="submission" date="2015-08" db="EMBL/GenBank/DDBJ databases">
        <authorList>
            <person name="Babu N.S."/>
            <person name="Beckwith C.J."/>
            <person name="Beseler K.G."/>
            <person name="Brison A."/>
            <person name="Carone J.V."/>
            <person name="Caskin T.P."/>
            <person name="Diamond M."/>
            <person name="Durham M.E."/>
            <person name="Foxe J.M."/>
            <person name="Go M."/>
            <person name="Henderson B.A."/>
            <person name="Jones I.B."/>
            <person name="McGettigan J.A."/>
            <person name="Micheletti S.J."/>
            <person name="Nasrallah M.E."/>
            <person name="Ortiz D."/>
            <person name="Piller C.R."/>
            <person name="Privatt S.R."/>
            <person name="Schneider S.L."/>
            <person name="Sharp S."/>
            <person name="Smith T.C."/>
            <person name="Stanton J.D."/>
            <person name="Ullery H.E."/>
            <person name="Wilson R.J."/>
            <person name="Serrano M.G."/>
            <person name="Buck G."/>
            <person name="Lee V."/>
            <person name="Wang Y."/>
            <person name="Carvalho R."/>
            <person name="Voegtly L."/>
            <person name="Shi R."/>
            <person name="Duckworth R."/>
            <person name="Johnson A."/>
            <person name="Loviza R."/>
            <person name="Walstead R."/>
            <person name="Shah Z."/>
            <person name="Kiflezghi M."/>
            <person name="Wade K."/>
            <person name="Ball S.L."/>
            <person name="Bradley K.W."/>
            <person name="Asai D.J."/>
            <person name="Bowman C.A."/>
            <person name="Russell D.A."/>
            <person name="Pope W.H."/>
            <person name="Jacobs-Sera D."/>
            <person name="Hendrix R.W."/>
            <person name="Hatfull G.F."/>
        </authorList>
    </citation>
    <scope>NUCLEOTIDE SEQUENCE</scope>
</reference>
<proteinExistence type="predicted"/>
<protein>
    <recommendedName>
        <fullName evidence="2">Exocyst complex component EXOC6/Sec15 N-terminal domain-containing protein</fullName>
    </recommendedName>
</protein>
<organism evidence="3">
    <name type="scientific">Auxenochlorella protothecoides</name>
    <name type="common">Green microalga</name>
    <name type="synonym">Chlorella protothecoides</name>
    <dbReference type="NCBI Taxonomy" id="3075"/>
    <lineage>
        <taxon>Eukaryota</taxon>
        <taxon>Viridiplantae</taxon>
        <taxon>Chlorophyta</taxon>
        <taxon>core chlorophytes</taxon>
        <taxon>Trebouxiophyceae</taxon>
        <taxon>Chlorellales</taxon>
        <taxon>Chlorellaceae</taxon>
        <taxon>Auxenochlorella</taxon>
    </lineage>
</organism>
<sequence length="914" mass="94487">MAANGLGRHGLMDAIDQALDSGDTSHLVRLVFATDPSRFLPAPSGPDTDTVTTSLGDDDGFPGGNVLESVLEALQEVSEDREMEIQDICSRHGMEIATALAQLGPLQGDLKDLKRAVQANNSQYQALGSQYLTLHDSLLSWQGTMARLASLQSLTDRLVAGWSLCLHAVQAEAGGKLYRAYCLLGEVPTGSATAAESALSSQAAALRQGIVTAVQSSINSWLAQARRLAPRVGAQAIHDAGARHTHALALLTAQQEVVSRFLPRDAALDLGPGLPGEPAPLLVRPGQELLNPDMVEFPELPQPRPAGPDACVAQLDTATLCHLAAVYSLRGQSQALAQYFWDNRRQQLEADIAALQPGAGPDAVEHAAALLHATMGHLLIDAAAARACSELRPGKGQDSGRQLAQNMLSSLAGVLCHDPGVGITELEALRDLLCLARGALGPEGRGVVEPVLASLLSSLGERIVAAAGAEVRASMVGPAAGSAFQLSEPADAVGLKALGLPLSFRPDGAGDGPRSLPRPTPFSAAVPAQAATCRAAAARWARAARDVLAPEEVSLAARAWTAALTREALLHAWEEHLVGVLGQGAPGISMAAAAQLVASLAALEVAAGGWEALADLLARPLAAIAILPQHGDGTATPVAPGTQPGGLWSGVLEAAERCLAEALERGAGPALAGAAALDWAPAKPQGSKGQHSEFMLDLIAQFKPCRPFLYNRSGGAQSGAAHAARVDRGAGAGSLPGHGLGVPAARAGRRPGHQHVWHAAPAVGRGRPSGRRGTGGGRPRAPGPGVPLRRGPGVWAAGAPGRARHPSPTPAAAAGEVPRGATQLRPRRPAQHAQRGQGQPRAIPEQEVCGGRDEGTEEPDQARQVACFHGCILSFYLCHITTNINGCLWRERSEAGQCCIRTPLSASSLHPISS</sequence>
<dbReference type="Pfam" id="PF20651">
    <property type="entry name" value="EXOC6_Sec15_N"/>
    <property type="match status" value="1"/>
</dbReference>
<dbReference type="InterPro" id="IPR007225">
    <property type="entry name" value="EXOC6/Sec15"/>
</dbReference>
<dbReference type="PANTHER" id="PTHR12702">
    <property type="entry name" value="SEC15"/>
    <property type="match status" value="1"/>
</dbReference>
<dbReference type="InterPro" id="IPR048359">
    <property type="entry name" value="EXOC6_Sec15_N"/>
</dbReference>
<evidence type="ECO:0000256" key="1">
    <source>
        <dbReference type="SAM" id="MobiDB-lite"/>
    </source>
</evidence>
<accession>A0A1D1ZVI9</accession>
<dbReference type="GO" id="GO:0016020">
    <property type="term" value="C:membrane"/>
    <property type="evidence" value="ECO:0007669"/>
    <property type="project" value="TreeGrafter"/>
</dbReference>